<dbReference type="EMBL" id="MU866095">
    <property type="protein sequence ID" value="KAK4180673.1"/>
    <property type="molecule type" value="Genomic_DNA"/>
</dbReference>
<reference evidence="2" key="2">
    <citation type="submission" date="2023-05" db="EMBL/GenBank/DDBJ databases">
        <authorList>
            <consortium name="Lawrence Berkeley National Laboratory"/>
            <person name="Steindorff A."/>
            <person name="Hensen N."/>
            <person name="Bonometti L."/>
            <person name="Westerberg I."/>
            <person name="Brannstrom I.O."/>
            <person name="Guillou S."/>
            <person name="Cros-Aarteil S."/>
            <person name="Calhoun S."/>
            <person name="Haridas S."/>
            <person name="Kuo A."/>
            <person name="Mondo S."/>
            <person name="Pangilinan J."/>
            <person name="Riley R."/>
            <person name="Labutti K."/>
            <person name="Andreopoulos B."/>
            <person name="Lipzen A."/>
            <person name="Chen C."/>
            <person name="Yanf M."/>
            <person name="Daum C."/>
            <person name="Ng V."/>
            <person name="Clum A."/>
            <person name="Ohm R."/>
            <person name="Martin F."/>
            <person name="Silar P."/>
            <person name="Natvig D."/>
            <person name="Lalanne C."/>
            <person name="Gautier V."/>
            <person name="Ament-Velasquez S.L."/>
            <person name="Kruys A."/>
            <person name="Hutchinson M.I."/>
            <person name="Powell A.J."/>
            <person name="Barry K."/>
            <person name="Miller A.N."/>
            <person name="Grigoriev I.V."/>
            <person name="Debuchy R."/>
            <person name="Gladieux P."/>
            <person name="Thoren M.H."/>
            <person name="Johannesson H."/>
        </authorList>
    </citation>
    <scope>NUCLEOTIDE SEQUENCE</scope>
    <source>
        <strain evidence="2">CBS 892.96</strain>
    </source>
</reference>
<reference evidence="2" key="1">
    <citation type="journal article" date="2023" name="Mol. Phylogenet. Evol.">
        <title>Genome-scale phylogeny and comparative genomics of the fungal order Sordariales.</title>
        <authorList>
            <person name="Hensen N."/>
            <person name="Bonometti L."/>
            <person name="Westerberg I."/>
            <person name="Brannstrom I.O."/>
            <person name="Guillou S."/>
            <person name="Cros-Aarteil S."/>
            <person name="Calhoun S."/>
            <person name="Haridas S."/>
            <person name="Kuo A."/>
            <person name="Mondo S."/>
            <person name="Pangilinan J."/>
            <person name="Riley R."/>
            <person name="LaButti K."/>
            <person name="Andreopoulos B."/>
            <person name="Lipzen A."/>
            <person name="Chen C."/>
            <person name="Yan M."/>
            <person name="Daum C."/>
            <person name="Ng V."/>
            <person name="Clum A."/>
            <person name="Steindorff A."/>
            <person name="Ohm R.A."/>
            <person name="Martin F."/>
            <person name="Silar P."/>
            <person name="Natvig D.O."/>
            <person name="Lalanne C."/>
            <person name="Gautier V."/>
            <person name="Ament-Velasquez S.L."/>
            <person name="Kruys A."/>
            <person name="Hutchinson M.I."/>
            <person name="Powell A.J."/>
            <person name="Barry K."/>
            <person name="Miller A.N."/>
            <person name="Grigoriev I.V."/>
            <person name="Debuchy R."/>
            <person name="Gladieux P."/>
            <person name="Hiltunen Thoren M."/>
            <person name="Johannesson H."/>
        </authorList>
    </citation>
    <scope>NUCLEOTIDE SEQUENCE</scope>
    <source>
        <strain evidence="2">CBS 892.96</strain>
    </source>
</reference>
<sequence>MYRLNTQVANRLAMVLCINKNELRQVLRHSWYLIFQSRRQSAKIGNARQRGLPRLVWQGRARIGVSGKQRETRNSMANSTYFRNSSSFHRDSKRATVQIRLFLSLFIMPPQGGEDAMNPRAIQALETLCQRYRKKRATLLSDFNNTSSQAVWGQINYWSRERQILDYDEAKRLLYLGHAQNPSRGLPRVPSDPNRWIPTDIEEADEIYCREVFSHEGVMPRSLPGLGRVRNARNRHKSRSTSPVIPVPGPAQTQENVQQNQKVQQLQAVQQEDSQQGQHPAQHPDQQQEQGDTIVAASTPHPPNLDIDLSLQHITSIFQLTPDVDSETPMVLNRRSTRTSARKRRHYDSSTPVTPDNMPTANDEISAVNDDMPATLAVNGQVNAPKPAAFTDMSAAQQLLAFQNGTDDSGAALAAPAAESDSDQPAIRKRRRIDKENSSTNGDACQPMCTAAPVAYKEDEAVSSLVDAAKSGFVQKLHQYQDLMVTMASHQQRLAKIDQALGKVTHQLEDATKFLAERREMLATIESKRQMTQAGLEATEFKVWQENHPALAAQVMGPMKLTLAQLAEDKKEIEYQIKDKTMEMEPLLEEKEEGEQDKKALLVEAGFPVAYKDGDIEQSLNWLKRKIEDLKGYLFILDLGPSRVGQLIREYGGVGVDTSTYL</sequence>
<gene>
    <name evidence="2" type="ORF">QBC36DRAFT_319502</name>
</gene>
<feature type="region of interest" description="Disordered" evidence="1">
    <location>
        <begin position="332"/>
        <end position="359"/>
    </location>
</feature>
<evidence type="ECO:0000313" key="2">
    <source>
        <dbReference type="EMBL" id="KAK4180673.1"/>
    </source>
</evidence>
<accession>A0AAN6WFH1</accession>
<evidence type="ECO:0000313" key="3">
    <source>
        <dbReference type="Proteomes" id="UP001302321"/>
    </source>
</evidence>
<feature type="compositionally biased region" description="Low complexity" evidence="1">
    <location>
        <begin position="252"/>
        <end position="276"/>
    </location>
</feature>
<comment type="caution">
    <text evidence="2">The sequence shown here is derived from an EMBL/GenBank/DDBJ whole genome shotgun (WGS) entry which is preliminary data.</text>
</comment>
<keyword evidence="3" id="KW-1185">Reference proteome</keyword>
<name>A0AAN6WFH1_9PEZI</name>
<feature type="region of interest" description="Disordered" evidence="1">
    <location>
        <begin position="220"/>
        <end position="300"/>
    </location>
</feature>
<evidence type="ECO:0000256" key="1">
    <source>
        <dbReference type="SAM" id="MobiDB-lite"/>
    </source>
</evidence>
<feature type="compositionally biased region" description="Polar residues" evidence="1">
    <location>
        <begin position="349"/>
        <end position="359"/>
    </location>
</feature>
<dbReference type="AlphaFoldDB" id="A0AAN6WFH1"/>
<organism evidence="2 3">
    <name type="scientific">Triangularia setosa</name>
    <dbReference type="NCBI Taxonomy" id="2587417"/>
    <lineage>
        <taxon>Eukaryota</taxon>
        <taxon>Fungi</taxon>
        <taxon>Dikarya</taxon>
        <taxon>Ascomycota</taxon>
        <taxon>Pezizomycotina</taxon>
        <taxon>Sordariomycetes</taxon>
        <taxon>Sordariomycetidae</taxon>
        <taxon>Sordariales</taxon>
        <taxon>Podosporaceae</taxon>
        <taxon>Triangularia</taxon>
    </lineage>
</organism>
<dbReference type="Proteomes" id="UP001302321">
    <property type="component" value="Unassembled WGS sequence"/>
</dbReference>
<feature type="compositionally biased region" description="Basic residues" evidence="1">
    <location>
        <begin position="230"/>
        <end position="239"/>
    </location>
</feature>
<protein>
    <submittedName>
        <fullName evidence="2">Uncharacterized protein</fullName>
    </submittedName>
</protein>
<feature type="compositionally biased region" description="Basic residues" evidence="1">
    <location>
        <begin position="335"/>
        <end position="346"/>
    </location>
</feature>
<proteinExistence type="predicted"/>